<dbReference type="Pfam" id="PF09278">
    <property type="entry name" value="MerR-DNA-bind"/>
    <property type="match status" value="1"/>
</dbReference>
<keyword evidence="8" id="KW-1185">Reference proteome</keyword>
<dbReference type="PANTHER" id="PTHR30204">
    <property type="entry name" value="REDOX-CYCLING DRUG-SENSING TRANSCRIPTIONAL ACTIVATOR SOXR"/>
    <property type="match status" value="1"/>
</dbReference>
<name>A0AAE9Y3T9_9ACTN</name>
<feature type="compositionally biased region" description="Low complexity" evidence="5">
    <location>
        <begin position="32"/>
        <end position="43"/>
    </location>
</feature>
<dbReference type="Proteomes" id="UP001216390">
    <property type="component" value="Chromosome"/>
</dbReference>
<keyword evidence="4" id="KW-0804">Transcription</keyword>
<accession>A0AAE9Y3T9</accession>
<dbReference type="InterPro" id="IPR015358">
    <property type="entry name" value="Tscrpt_reg_MerR_DNA-bd"/>
</dbReference>
<dbReference type="SUPFAM" id="SSF46955">
    <property type="entry name" value="Putative DNA-binding domain"/>
    <property type="match status" value="1"/>
</dbReference>
<organism evidence="7 8">
    <name type="scientific">Iamia majanohamensis</name>
    <dbReference type="NCBI Taxonomy" id="467976"/>
    <lineage>
        <taxon>Bacteria</taxon>
        <taxon>Bacillati</taxon>
        <taxon>Actinomycetota</taxon>
        <taxon>Acidimicrobiia</taxon>
        <taxon>Acidimicrobiales</taxon>
        <taxon>Iamiaceae</taxon>
        <taxon>Iamia</taxon>
    </lineage>
</organism>
<feature type="region of interest" description="Disordered" evidence="5">
    <location>
        <begin position="1"/>
        <end position="43"/>
    </location>
</feature>
<dbReference type="AlphaFoldDB" id="A0AAE9Y3T9"/>
<dbReference type="PANTHER" id="PTHR30204:SF69">
    <property type="entry name" value="MERR-FAMILY TRANSCRIPTIONAL REGULATOR"/>
    <property type="match status" value="1"/>
</dbReference>
<dbReference type="InterPro" id="IPR000551">
    <property type="entry name" value="MerR-type_HTH_dom"/>
</dbReference>
<dbReference type="EMBL" id="CP116942">
    <property type="protein sequence ID" value="WCO65562.1"/>
    <property type="molecule type" value="Genomic_DNA"/>
</dbReference>
<evidence type="ECO:0000313" key="7">
    <source>
        <dbReference type="EMBL" id="WCO65562.1"/>
    </source>
</evidence>
<dbReference type="PROSITE" id="PS50937">
    <property type="entry name" value="HTH_MERR_2"/>
    <property type="match status" value="1"/>
</dbReference>
<reference evidence="7" key="1">
    <citation type="submission" date="2023-01" db="EMBL/GenBank/DDBJ databases">
        <title>The diversity of Class Acidimicrobiia in South China Sea sediment environments and the proposal of Iamia marina sp. nov., a novel species of the genus Iamia.</title>
        <authorList>
            <person name="He Y."/>
            <person name="Tian X."/>
        </authorList>
    </citation>
    <scope>NUCLEOTIDE SEQUENCE</scope>
    <source>
        <strain evidence="7">DSM 19957</strain>
    </source>
</reference>
<proteinExistence type="predicted"/>
<evidence type="ECO:0000256" key="4">
    <source>
        <dbReference type="ARBA" id="ARBA00023163"/>
    </source>
</evidence>
<protein>
    <submittedName>
        <fullName evidence="7">MerR family DNA-binding protein</fullName>
    </submittedName>
</protein>
<evidence type="ECO:0000256" key="2">
    <source>
        <dbReference type="ARBA" id="ARBA00023015"/>
    </source>
</evidence>
<evidence type="ECO:0000256" key="1">
    <source>
        <dbReference type="ARBA" id="ARBA00022491"/>
    </source>
</evidence>
<keyword evidence="2" id="KW-0805">Transcription regulation</keyword>
<evidence type="ECO:0000313" key="8">
    <source>
        <dbReference type="Proteomes" id="UP001216390"/>
    </source>
</evidence>
<sequence>MVRAVAWDRGPDHRSAGRRGGRRRGDRPVLRAPGAAAATAPDPGYRQYSEADVWRLGLIARGKALGFTLAEIGALLGEGSATAATSAEEVRRAAAAKIDVVDEQVRQLADVRARLERLVATCDEGDAEGCASLATPCR</sequence>
<gene>
    <name evidence="7" type="ORF">PO878_13745</name>
</gene>
<dbReference type="KEGG" id="ima:PO878_13745"/>
<dbReference type="Gene3D" id="1.10.1660.10">
    <property type="match status" value="1"/>
</dbReference>
<feature type="domain" description="HTH merR-type" evidence="6">
    <location>
        <begin position="44"/>
        <end position="78"/>
    </location>
</feature>
<keyword evidence="3 7" id="KW-0238">DNA-binding</keyword>
<feature type="compositionally biased region" description="Basic residues" evidence="5">
    <location>
        <begin position="16"/>
        <end position="25"/>
    </location>
</feature>
<evidence type="ECO:0000256" key="5">
    <source>
        <dbReference type="SAM" id="MobiDB-lite"/>
    </source>
</evidence>
<keyword evidence="1" id="KW-0678">Repressor</keyword>
<evidence type="ECO:0000259" key="6">
    <source>
        <dbReference type="PROSITE" id="PS50937"/>
    </source>
</evidence>
<dbReference type="GO" id="GO:0003677">
    <property type="term" value="F:DNA binding"/>
    <property type="evidence" value="ECO:0007669"/>
    <property type="project" value="UniProtKB-KW"/>
</dbReference>
<dbReference type="InterPro" id="IPR009061">
    <property type="entry name" value="DNA-bd_dom_put_sf"/>
</dbReference>
<dbReference type="GO" id="GO:0003700">
    <property type="term" value="F:DNA-binding transcription factor activity"/>
    <property type="evidence" value="ECO:0007669"/>
    <property type="project" value="InterPro"/>
</dbReference>
<evidence type="ECO:0000256" key="3">
    <source>
        <dbReference type="ARBA" id="ARBA00023125"/>
    </source>
</evidence>
<dbReference type="InterPro" id="IPR047057">
    <property type="entry name" value="MerR_fam"/>
</dbReference>